<dbReference type="EMBL" id="KL597048">
    <property type="protein sequence ID" value="KER20520.1"/>
    <property type="molecule type" value="Genomic_DNA"/>
</dbReference>
<dbReference type="Proteomes" id="UP000054324">
    <property type="component" value="Unassembled WGS sequence"/>
</dbReference>
<dbReference type="CTD" id="20325117"/>
<dbReference type="KEGG" id="ovi:T265_10949"/>
<evidence type="ECO:0000313" key="1">
    <source>
        <dbReference type="EMBL" id="KER20520.1"/>
    </source>
</evidence>
<dbReference type="PANTHER" id="PTHR33053">
    <property type="entry name" value="PROTEIN, PUTATIVE-RELATED"/>
    <property type="match status" value="1"/>
</dbReference>
<dbReference type="AlphaFoldDB" id="A0A074ZBB9"/>
<reference evidence="1 2" key="1">
    <citation type="submission" date="2013-11" db="EMBL/GenBank/DDBJ databases">
        <title>Opisthorchis viverrini - life in the bile duct.</title>
        <authorList>
            <person name="Young N.D."/>
            <person name="Nagarajan N."/>
            <person name="Lin S.J."/>
            <person name="Korhonen P.K."/>
            <person name="Jex A.R."/>
            <person name="Hall R.S."/>
            <person name="Safavi-Hemami H."/>
            <person name="Kaewkong W."/>
            <person name="Bertrand D."/>
            <person name="Gao S."/>
            <person name="Seet Q."/>
            <person name="Wongkham S."/>
            <person name="Teh B.T."/>
            <person name="Wongkham C."/>
            <person name="Intapan P.M."/>
            <person name="Maleewong W."/>
            <person name="Yang X."/>
            <person name="Hu M."/>
            <person name="Wang Z."/>
            <person name="Hofmann A."/>
            <person name="Sternberg P.W."/>
            <person name="Tan P."/>
            <person name="Wang J."/>
            <person name="Gasser R.B."/>
        </authorList>
    </citation>
    <scope>NUCLEOTIDE SEQUENCE [LARGE SCALE GENOMIC DNA]</scope>
</reference>
<accession>A0A074ZBB9</accession>
<sequence>MALLKQVKGHTGYYGCDYCTQEGVHIGARMTFSSLTAPLHRDYDFRTRKQEEHHIGPSPMEELNFPMTDGLPPDYMRSVCLGLVRKFLILLRAMPIGHEARLSLESWNLLNDNIKQQSLALSFDFPRKCRGVVDLDRWRTSELRQFLLYVGPVALFYILHPDVYECFIHLVYNIHLFSHLFNFVKIYGCLDRFSCFPNESELAHLKHYIHGPKPPAVRLYRRLAERVGLDAVERKTFSGDVATAGFHRFIHKDVVFSKIFPDNCILLDGQQAATVDFSGDTIEYQKFKTVLPFCTHVLISTDVLVFQCSDLQHTRLFASVDQISCKCLSFSCRDTQTFPDALSARQEALDSGHTSSAEQNDERLVRQFRRKQYVYQSYYNGCSTKKRLLSDFTGGSDRDSSGDTTLFANIVISPPTPKRL</sequence>
<evidence type="ECO:0000313" key="2">
    <source>
        <dbReference type="Proteomes" id="UP000054324"/>
    </source>
</evidence>
<gene>
    <name evidence="1" type="ORF">T265_10949</name>
</gene>
<dbReference type="OrthoDB" id="10036512at2759"/>
<dbReference type="GeneID" id="20325117"/>
<proteinExistence type="predicted"/>
<organism evidence="1 2">
    <name type="scientific">Opisthorchis viverrini</name>
    <name type="common">Southeast Asian liver fluke</name>
    <dbReference type="NCBI Taxonomy" id="6198"/>
    <lineage>
        <taxon>Eukaryota</taxon>
        <taxon>Metazoa</taxon>
        <taxon>Spiralia</taxon>
        <taxon>Lophotrochozoa</taxon>
        <taxon>Platyhelminthes</taxon>
        <taxon>Trematoda</taxon>
        <taxon>Digenea</taxon>
        <taxon>Opisthorchiida</taxon>
        <taxon>Opisthorchiata</taxon>
        <taxon>Opisthorchiidae</taxon>
        <taxon>Opisthorchis</taxon>
    </lineage>
</organism>
<name>A0A074ZBB9_OPIVI</name>
<protein>
    <submittedName>
        <fullName evidence="1">Uncharacterized protein</fullName>
    </submittedName>
</protein>
<dbReference type="RefSeq" id="XP_009175733.1">
    <property type="nucleotide sequence ID" value="XM_009177469.1"/>
</dbReference>
<keyword evidence="2" id="KW-1185">Reference proteome</keyword>
<dbReference type="STRING" id="6198.A0A074ZBB9"/>